<dbReference type="Pfam" id="PF00717">
    <property type="entry name" value="Peptidase_S24"/>
    <property type="match status" value="1"/>
</dbReference>
<sequence length="211" mass="23187">MLTHSQIWKALDALAESNNLSPSGLAKRAGLDPTTFNRSKRSSADGRQRWPSTESIAKALDATSTTMDTFIGFISDDSRARPRRSIPLIGFSEAAKDAFFDDAGFPKGEEAWDEIGLPAFGDEHTYALEITGDSLLPLYRDGDRILVSPTTEIRRGDRVIVRTTKGELVAGELKRRTVKVMELTPVGAGKTDRSFTLADVSWVARIIWASQ</sequence>
<evidence type="ECO:0000256" key="1">
    <source>
        <dbReference type="SAM" id="MobiDB-lite"/>
    </source>
</evidence>
<feature type="region of interest" description="Disordered" evidence="1">
    <location>
        <begin position="23"/>
        <end position="51"/>
    </location>
</feature>
<evidence type="ECO:0000313" key="4">
    <source>
        <dbReference type="Proteomes" id="UP000602745"/>
    </source>
</evidence>
<dbReference type="Proteomes" id="UP000602745">
    <property type="component" value="Unassembled WGS sequence"/>
</dbReference>
<reference evidence="3" key="1">
    <citation type="journal article" date="2014" name="Int. J. Syst. Evol. Microbiol.">
        <title>Complete genome sequence of Corynebacterium casei LMG S-19264T (=DSM 44701T), isolated from a smear-ripened cheese.</title>
        <authorList>
            <consortium name="US DOE Joint Genome Institute (JGI-PGF)"/>
            <person name="Walter F."/>
            <person name="Albersmeier A."/>
            <person name="Kalinowski J."/>
            <person name="Ruckert C."/>
        </authorList>
    </citation>
    <scope>NUCLEOTIDE SEQUENCE</scope>
    <source>
        <strain evidence="3">CCM 7684</strain>
    </source>
</reference>
<protein>
    <submittedName>
        <fullName evidence="3">Transcriptional regulator</fullName>
    </submittedName>
</protein>
<comment type="caution">
    <text evidence="3">The sequence shown here is derived from an EMBL/GenBank/DDBJ whole genome shotgun (WGS) entry which is preliminary data.</text>
</comment>
<feature type="domain" description="Peptidase S24/S26A/S26B/S26C" evidence="2">
    <location>
        <begin position="103"/>
        <end position="207"/>
    </location>
</feature>
<dbReference type="AlphaFoldDB" id="A0A8J2VGT3"/>
<organism evidence="3 4">
    <name type="scientific">Agaricicola taiwanensis</name>
    <dbReference type="NCBI Taxonomy" id="591372"/>
    <lineage>
        <taxon>Bacteria</taxon>
        <taxon>Pseudomonadati</taxon>
        <taxon>Pseudomonadota</taxon>
        <taxon>Alphaproteobacteria</taxon>
        <taxon>Rhodobacterales</taxon>
        <taxon>Paracoccaceae</taxon>
        <taxon>Agaricicola</taxon>
    </lineage>
</organism>
<reference evidence="3" key="2">
    <citation type="submission" date="2020-09" db="EMBL/GenBank/DDBJ databases">
        <authorList>
            <person name="Sun Q."/>
            <person name="Sedlacek I."/>
        </authorList>
    </citation>
    <scope>NUCLEOTIDE SEQUENCE</scope>
    <source>
        <strain evidence="3">CCM 7684</strain>
    </source>
</reference>
<accession>A0A8J2VGT3</accession>
<gene>
    <name evidence="3" type="ORF">GCM10007276_04570</name>
</gene>
<name>A0A8J2VGT3_9RHOB</name>
<keyword evidence="4" id="KW-1185">Reference proteome</keyword>
<dbReference type="InterPro" id="IPR039418">
    <property type="entry name" value="LexA-like"/>
</dbReference>
<dbReference type="RefSeq" id="WP_188408078.1">
    <property type="nucleotide sequence ID" value="NZ_BMCP01000001.1"/>
</dbReference>
<dbReference type="InterPro" id="IPR036286">
    <property type="entry name" value="LexA/Signal_pep-like_sf"/>
</dbReference>
<dbReference type="SUPFAM" id="SSF51306">
    <property type="entry name" value="LexA/Signal peptidase"/>
    <property type="match status" value="1"/>
</dbReference>
<evidence type="ECO:0000313" key="3">
    <source>
        <dbReference type="EMBL" id="GGE30455.1"/>
    </source>
</evidence>
<proteinExistence type="predicted"/>
<dbReference type="CDD" id="cd06529">
    <property type="entry name" value="S24_LexA-like"/>
    <property type="match status" value="1"/>
</dbReference>
<dbReference type="EMBL" id="BMCP01000001">
    <property type="protein sequence ID" value="GGE30455.1"/>
    <property type="molecule type" value="Genomic_DNA"/>
</dbReference>
<evidence type="ECO:0000259" key="2">
    <source>
        <dbReference type="Pfam" id="PF00717"/>
    </source>
</evidence>
<dbReference type="InterPro" id="IPR015927">
    <property type="entry name" value="Peptidase_S24_S26A/B/C"/>
</dbReference>
<dbReference type="Gene3D" id="2.10.109.10">
    <property type="entry name" value="Umud Fragment, subunit A"/>
    <property type="match status" value="1"/>
</dbReference>